<name>A0ABU9FJM1_LACJE</name>
<dbReference type="RefSeq" id="WP_261372857.1">
    <property type="nucleotide sequence ID" value="NZ_CATOUZ010000011.1"/>
</dbReference>
<evidence type="ECO:0000313" key="2">
    <source>
        <dbReference type="Proteomes" id="UP001385848"/>
    </source>
</evidence>
<proteinExistence type="predicted"/>
<accession>A0ABU9FJM1</accession>
<reference evidence="1 2" key="1">
    <citation type="submission" date="2024-04" db="EMBL/GenBank/DDBJ databases">
        <title>Three lactobacilli isolated from voided urine samples from females with type 2 diabetes.</title>
        <authorList>
            <person name="Kula A."/>
            <person name="Stegman N."/>
            <person name="Putonti C."/>
        </authorList>
    </citation>
    <scope>NUCLEOTIDE SEQUENCE [LARGE SCALE GENOMIC DNA]</scope>
    <source>
        <strain evidence="1 2">1855</strain>
    </source>
</reference>
<evidence type="ECO:0000313" key="1">
    <source>
        <dbReference type="EMBL" id="MEL0565301.1"/>
    </source>
</evidence>
<organism evidence="1 2">
    <name type="scientific">Lactobacillus jensenii</name>
    <dbReference type="NCBI Taxonomy" id="109790"/>
    <lineage>
        <taxon>Bacteria</taxon>
        <taxon>Bacillati</taxon>
        <taxon>Bacillota</taxon>
        <taxon>Bacilli</taxon>
        <taxon>Lactobacillales</taxon>
        <taxon>Lactobacillaceae</taxon>
        <taxon>Lactobacillus</taxon>
    </lineage>
</organism>
<gene>
    <name evidence="1" type="ORF">AAC431_05105</name>
</gene>
<dbReference type="Proteomes" id="UP001385848">
    <property type="component" value="Unassembled WGS sequence"/>
</dbReference>
<comment type="caution">
    <text evidence="1">The sequence shown here is derived from an EMBL/GenBank/DDBJ whole genome shotgun (WGS) entry which is preliminary data.</text>
</comment>
<protein>
    <submittedName>
        <fullName evidence="1">Uncharacterized protein</fullName>
    </submittedName>
</protein>
<keyword evidence="2" id="KW-1185">Reference proteome</keyword>
<sequence length="53" mass="6508">MKIAGRKPTEYWYRSEISEKTQRKIDKKAINRRTRMIDKRDLRKEVANGFKCY</sequence>
<dbReference type="EMBL" id="JBBVUL010000008">
    <property type="protein sequence ID" value="MEL0565301.1"/>
    <property type="molecule type" value="Genomic_DNA"/>
</dbReference>